<evidence type="ECO:0000256" key="8">
    <source>
        <dbReference type="PIRSR" id="PIRSR000099-2"/>
    </source>
</evidence>
<evidence type="ECO:0000256" key="6">
    <source>
        <dbReference type="PIRNR" id="PIRNR000099"/>
    </source>
</evidence>
<comment type="pathway">
    <text evidence="5">Amino-acid biosynthesis; L-histidine biosynthesis; L-histidine from 5-phospho-alpha-D-ribose 1-diphosphate: step 9/9.</text>
</comment>
<keyword evidence="2 5" id="KW-0479">Metal-binding</keyword>
<comment type="function">
    <text evidence="5">Catalyzes the sequential NAD-dependent oxidations of L-histidinol to L-histidinaldehyde and then to L-histidine.</text>
</comment>
<accession>A0A0Q9YMD0</accession>
<dbReference type="NCBIfam" id="TIGR00069">
    <property type="entry name" value="hisD"/>
    <property type="match status" value="1"/>
</dbReference>
<evidence type="ECO:0000256" key="3">
    <source>
        <dbReference type="ARBA" id="ARBA00022833"/>
    </source>
</evidence>
<comment type="similarity">
    <text evidence="1 5 6 11">Belongs to the histidinol dehydrogenase family.</text>
</comment>
<dbReference type="PANTHER" id="PTHR21256:SF2">
    <property type="entry name" value="HISTIDINE BIOSYNTHESIS TRIFUNCTIONAL PROTEIN"/>
    <property type="match status" value="1"/>
</dbReference>
<reference evidence="13" key="3">
    <citation type="submission" date="2021-06" db="EMBL/GenBank/DDBJ databases">
        <title>Genomic Description and Analysis of Intracellular Bacteria, Candidatus Berkiella cookevillensis and Candidatus Berkiella aquae.</title>
        <authorList>
            <person name="Kidane D.T."/>
            <person name="Mehari Y.T."/>
            <person name="Rice F.C."/>
            <person name="Arivett B.A."/>
            <person name="Farone A.L."/>
            <person name="Berk S.G."/>
            <person name="Farone M.B."/>
        </authorList>
    </citation>
    <scope>NUCLEOTIDE SEQUENCE</scope>
    <source>
        <strain evidence="13">HT99</strain>
    </source>
</reference>
<evidence type="ECO:0000256" key="4">
    <source>
        <dbReference type="ARBA" id="ARBA00023002"/>
    </source>
</evidence>
<dbReference type="Proteomes" id="UP000051497">
    <property type="component" value="Unassembled WGS sequence"/>
</dbReference>
<feature type="active site" description="Proton acceptor" evidence="5 7">
    <location>
        <position position="326"/>
    </location>
</feature>
<dbReference type="PATRIC" id="fig|1590043.3.peg.1109"/>
<gene>
    <name evidence="5 12" type="primary">hisD</name>
    <name evidence="13" type="ORF">HT99x_003105</name>
    <name evidence="12" type="ORF">HT99x_01097</name>
</gene>
<evidence type="ECO:0000313" key="13">
    <source>
        <dbReference type="EMBL" id="MCS5710405.1"/>
    </source>
</evidence>
<dbReference type="InterPro" id="IPR001692">
    <property type="entry name" value="Histidinol_DH_CS"/>
</dbReference>
<dbReference type="Gene3D" id="3.40.50.1980">
    <property type="entry name" value="Nitrogenase molybdenum iron protein domain"/>
    <property type="match status" value="2"/>
</dbReference>
<dbReference type="STRING" id="295108.HT99x_01097"/>
<dbReference type="PANTHER" id="PTHR21256">
    <property type="entry name" value="HISTIDINOL DEHYDROGENASE HDH"/>
    <property type="match status" value="1"/>
</dbReference>
<protein>
    <recommendedName>
        <fullName evidence="5">Histidinol dehydrogenase</fullName>
        <shortName evidence="5">HDH</shortName>
        <ecNumber evidence="5">1.1.1.23</ecNumber>
    </recommendedName>
</protein>
<dbReference type="Gene3D" id="1.20.5.1300">
    <property type="match status" value="1"/>
</dbReference>
<feature type="binding site" evidence="5 9">
    <location>
        <position position="261"/>
    </location>
    <ligand>
        <name>substrate</name>
    </ligand>
</feature>
<dbReference type="GO" id="GO:0005829">
    <property type="term" value="C:cytosol"/>
    <property type="evidence" value="ECO:0007669"/>
    <property type="project" value="TreeGrafter"/>
</dbReference>
<organism evidence="12">
    <name type="scientific">Candidatus Berkiella aquae</name>
    <dbReference type="NCBI Taxonomy" id="295108"/>
    <lineage>
        <taxon>Bacteria</taxon>
        <taxon>Pseudomonadati</taxon>
        <taxon>Pseudomonadota</taxon>
        <taxon>Gammaproteobacteria</taxon>
        <taxon>Candidatus Berkiellales</taxon>
        <taxon>Candidatus Berkiellaceae</taxon>
        <taxon>Candidatus Berkiella</taxon>
    </lineage>
</organism>
<dbReference type="HAMAP" id="MF_01024">
    <property type="entry name" value="HisD"/>
    <property type="match status" value="1"/>
</dbReference>
<dbReference type="OrthoDB" id="9805269at2"/>
<dbReference type="EMBL" id="LKAJ02000001">
    <property type="protein sequence ID" value="MCS5710405.1"/>
    <property type="molecule type" value="Genomic_DNA"/>
</dbReference>
<feature type="binding site" evidence="5 9">
    <location>
        <position position="236"/>
    </location>
    <ligand>
        <name>substrate</name>
    </ligand>
</feature>
<dbReference type="GO" id="GO:0008270">
    <property type="term" value="F:zinc ion binding"/>
    <property type="evidence" value="ECO:0007669"/>
    <property type="project" value="UniProtKB-UniRule"/>
</dbReference>
<feature type="binding site" evidence="5 9">
    <location>
        <position position="359"/>
    </location>
    <ligand>
        <name>substrate</name>
    </ligand>
</feature>
<evidence type="ECO:0000313" key="12">
    <source>
        <dbReference type="EMBL" id="KRG21903.1"/>
    </source>
</evidence>
<dbReference type="EC" id="1.1.1.23" evidence="5"/>
<evidence type="ECO:0000256" key="2">
    <source>
        <dbReference type="ARBA" id="ARBA00022723"/>
    </source>
</evidence>
<keyword evidence="14" id="KW-1185">Reference proteome</keyword>
<keyword evidence="5" id="KW-0028">Amino-acid biosynthesis</keyword>
<feature type="binding site" evidence="5 9">
    <location>
        <position position="418"/>
    </location>
    <ligand>
        <name>substrate</name>
    </ligand>
</feature>
<feature type="binding site" evidence="5 8">
    <location>
        <position position="126"/>
    </location>
    <ligand>
        <name>NAD(+)</name>
        <dbReference type="ChEBI" id="CHEBI:57540"/>
    </ligand>
</feature>
<dbReference type="InterPro" id="IPR022695">
    <property type="entry name" value="Histidinol_DH_monofunct"/>
</dbReference>
<keyword evidence="5 8" id="KW-0520">NAD</keyword>
<feature type="binding site" evidence="5 8">
    <location>
        <position position="188"/>
    </location>
    <ligand>
        <name>NAD(+)</name>
        <dbReference type="ChEBI" id="CHEBI:57540"/>
    </ligand>
</feature>
<feature type="active site" description="Proton acceptor" evidence="5 7">
    <location>
        <position position="325"/>
    </location>
</feature>
<dbReference type="PRINTS" id="PR00083">
    <property type="entry name" value="HOLDHDRGNASE"/>
</dbReference>
<dbReference type="FunFam" id="3.40.50.1980:FF:000001">
    <property type="entry name" value="Histidinol dehydrogenase"/>
    <property type="match status" value="1"/>
</dbReference>
<feature type="binding site" evidence="5 10">
    <location>
        <position position="261"/>
    </location>
    <ligand>
        <name>Zn(2+)</name>
        <dbReference type="ChEBI" id="CHEBI:29105"/>
    </ligand>
</feature>
<evidence type="ECO:0000256" key="11">
    <source>
        <dbReference type="RuleBase" id="RU004175"/>
    </source>
</evidence>
<keyword evidence="5" id="KW-0368">Histidine biosynthesis</keyword>
<dbReference type="PIRSF" id="PIRSF000099">
    <property type="entry name" value="Histidinol_dh"/>
    <property type="match status" value="1"/>
</dbReference>
<feature type="binding site" evidence="5 8">
    <location>
        <position position="211"/>
    </location>
    <ligand>
        <name>NAD(+)</name>
        <dbReference type="ChEBI" id="CHEBI:57540"/>
    </ligand>
</feature>
<comment type="catalytic activity">
    <reaction evidence="5">
        <text>L-histidinol + 2 NAD(+) + H2O = L-histidine + 2 NADH + 3 H(+)</text>
        <dbReference type="Rhea" id="RHEA:20641"/>
        <dbReference type="ChEBI" id="CHEBI:15377"/>
        <dbReference type="ChEBI" id="CHEBI:15378"/>
        <dbReference type="ChEBI" id="CHEBI:57540"/>
        <dbReference type="ChEBI" id="CHEBI:57595"/>
        <dbReference type="ChEBI" id="CHEBI:57699"/>
        <dbReference type="ChEBI" id="CHEBI:57945"/>
        <dbReference type="EC" id="1.1.1.23"/>
    </reaction>
</comment>
<evidence type="ECO:0000256" key="10">
    <source>
        <dbReference type="PIRSR" id="PIRSR000099-4"/>
    </source>
</evidence>
<evidence type="ECO:0000313" key="14">
    <source>
        <dbReference type="Proteomes" id="UP000051497"/>
    </source>
</evidence>
<dbReference type="CDD" id="cd06572">
    <property type="entry name" value="Histidinol_dh"/>
    <property type="match status" value="1"/>
</dbReference>
<dbReference type="GO" id="GO:0051287">
    <property type="term" value="F:NAD binding"/>
    <property type="evidence" value="ECO:0007669"/>
    <property type="project" value="InterPro"/>
</dbReference>
<keyword evidence="4 5" id="KW-0560">Oxidoreductase</keyword>
<comment type="cofactor">
    <cofactor evidence="5 10">
        <name>Zn(2+)</name>
        <dbReference type="ChEBI" id="CHEBI:29105"/>
    </cofactor>
    <text evidence="5 10">Binds 1 zinc ion per subunit.</text>
</comment>
<dbReference type="EMBL" id="LKAJ01000003">
    <property type="protein sequence ID" value="KRG21903.1"/>
    <property type="molecule type" value="Genomic_DNA"/>
</dbReference>
<feature type="binding site" evidence="5 10">
    <location>
        <position position="418"/>
    </location>
    <ligand>
        <name>Zn(2+)</name>
        <dbReference type="ChEBI" id="CHEBI:29105"/>
    </ligand>
</feature>
<feature type="binding site" evidence="5 9">
    <location>
        <position position="326"/>
    </location>
    <ligand>
        <name>substrate</name>
    </ligand>
</feature>
<dbReference type="UniPathway" id="UPA00031">
    <property type="reaction ID" value="UER00014"/>
</dbReference>
<reference evidence="13" key="2">
    <citation type="journal article" date="2016" name="Genome Announc.">
        <title>Draft Genome Sequences of Two Novel Amoeba-Resistant Intranuclear Bacteria, 'Candidatus Berkiella cookevillensis' and 'Candidatus Berkiella aquae'.</title>
        <authorList>
            <person name="Mehari Y.T."/>
            <person name="Arivett B.A."/>
            <person name="Farone A.L."/>
            <person name="Gunderson J.H."/>
            <person name="Farone M.B."/>
        </authorList>
    </citation>
    <scope>NUCLEOTIDE SEQUENCE</scope>
    <source>
        <strain evidence="13">HT99</strain>
    </source>
</reference>
<keyword evidence="3 5" id="KW-0862">Zinc</keyword>
<dbReference type="GO" id="GO:0000105">
    <property type="term" value="P:L-histidine biosynthetic process"/>
    <property type="evidence" value="ECO:0007669"/>
    <property type="project" value="UniProtKB-UniRule"/>
</dbReference>
<feature type="binding site" evidence="5 10">
    <location>
        <position position="258"/>
    </location>
    <ligand>
        <name>Zn(2+)</name>
        <dbReference type="ChEBI" id="CHEBI:29105"/>
    </ligand>
</feature>
<dbReference type="PROSITE" id="PS00611">
    <property type="entry name" value="HISOL_DEHYDROGENASE"/>
    <property type="match status" value="1"/>
</dbReference>
<dbReference type="InterPro" id="IPR012131">
    <property type="entry name" value="Hstdl_DH"/>
</dbReference>
<dbReference type="Pfam" id="PF00815">
    <property type="entry name" value="Histidinol_dh"/>
    <property type="match status" value="1"/>
</dbReference>
<feature type="binding site" evidence="5 9">
    <location>
        <position position="413"/>
    </location>
    <ligand>
        <name>substrate</name>
    </ligand>
</feature>
<feature type="binding site" evidence="5 9">
    <location>
        <position position="258"/>
    </location>
    <ligand>
        <name>substrate</name>
    </ligand>
</feature>
<name>A0A0Q9YMD0_9GAMM</name>
<proteinExistence type="inferred from homology"/>
<evidence type="ECO:0000256" key="1">
    <source>
        <dbReference type="ARBA" id="ARBA00010178"/>
    </source>
</evidence>
<dbReference type="GO" id="GO:0004399">
    <property type="term" value="F:histidinol dehydrogenase activity"/>
    <property type="evidence" value="ECO:0007669"/>
    <property type="project" value="UniProtKB-UniRule"/>
</dbReference>
<evidence type="ECO:0000256" key="7">
    <source>
        <dbReference type="PIRSR" id="PIRSR000099-1"/>
    </source>
</evidence>
<dbReference type="RefSeq" id="WP_075065722.1">
    <property type="nucleotide sequence ID" value="NZ_LKAJ02000001.1"/>
</dbReference>
<evidence type="ECO:0000256" key="5">
    <source>
        <dbReference type="HAMAP-Rule" id="MF_01024"/>
    </source>
</evidence>
<feature type="binding site" evidence="5 10">
    <location>
        <position position="359"/>
    </location>
    <ligand>
        <name>Zn(2+)</name>
        <dbReference type="ChEBI" id="CHEBI:29105"/>
    </ligand>
</feature>
<dbReference type="SUPFAM" id="SSF53720">
    <property type="entry name" value="ALDH-like"/>
    <property type="match status" value="1"/>
</dbReference>
<dbReference type="InterPro" id="IPR016161">
    <property type="entry name" value="Ald_DH/histidinol_DH"/>
</dbReference>
<reference evidence="12" key="1">
    <citation type="submission" date="2015-09" db="EMBL/GenBank/DDBJ databases">
        <title>Draft Genome Sequences of Two Novel Amoeba-resistant Intranuclear Bacteria, Candidatus Berkiella cookevillensis and Candidatus Berkiella aquae.</title>
        <authorList>
            <person name="Mehari Y.T."/>
            <person name="Arivett B.A."/>
            <person name="Farone A.L."/>
            <person name="Gunderson J.H."/>
            <person name="Farone M.B."/>
        </authorList>
    </citation>
    <scope>NUCLEOTIDE SEQUENCE [LARGE SCALE GENOMIC DNA]</scope>
    <source>
        <strain evidence="12">HT99</strain>
    </source>
</reference>
<comment type="caution">
    <text evidence="12">The sequence shown here is derived from an EMBL/GenBank/DDBJ whole genome shotgun (WGS) entry which is preliminary data.</text>
</comment>
<sequence>MKIQYWNALSAAQKKQFLQRNTMENNTLNAQVLEIIESVKQKGDEALFQYTQKFDKASLMQLAVTEQELSEAYNQVDEASLAAIRCSIERITAYNRSLLPENGFFDSQDGIICERQIRPINAVGLYIPGGTAPLVSTVMMLSVPASIAGCEQRILCTPPRPDGSIEPSILVAATECGIQTIYKIGGAQAIAAMSYGTQTIPAVDKIFGPGNQWVTKAKQLCAQNAGISIDMPAGPSELLIIADDTANPDFVAADLLSQAEHDVCAQVILVTPDESVAEKVKECLYQQLKALSRYQIAAKSIENSKAIIVGSANEAFEVSNLYAPEHLSIQLPQPEQYGSNVKNAGTVFMGEWAAEALGDYNTGSNHVLPTAGFTRSLSGLSVLDFMKWVSFQYVSQEGLLAIGKHAAQLARLEALSAHENAVNIRLQKVKPCVN</sequence>
<evidence type="ECO:0000256" key="9">
    <source>
        <dbReference type="PIRSR" id="PIRSR000099-3"/>
    </source>
</evidence>
<dbReference type="AlphaFoldDB" id="A0A0Q9YMD0"/>